<sequence length="108" mass="11025">MSAVDLVTGALVLVAATAALAGPVTAALLMRRHGAALSGTAPAWSLGLALVATVLTSGTAAALLVMAWRRARPRSRAVGSDRAVVRVASERRLAAGYPPRELADRGVR</sequence>
<evidence type="ECO:0000256" key="1">
    <source>
        <dbReference type="SAM" id="Phobius"/>
    </source>
</evidence>
<dbReference type="Proteomes" id="UP000008190">
    <property type="component" value="Chromosome"/>
</dbReference>
<keyword evidence="3" id="KW-1185">Reference proteome</keyword>
<dbReference type="KEGG" id="ncy:NOCYR_3081"/>
<keyword evidence="1" id="KW-0472">Membrane</keyword>
<feature type="transmembrane region" description="Helical" evidence="1">
    <location>
        <begin position="45"/>
        <end position="68"/>
    </location>
</feature>
<dbReference type="EMBL" id="FO082843">
    <property type="protein sequence ID" value="CCF63847.1"/>
    <property type="molecule type" value="Genomic_DNA"/>
</dbReference>
<gene>
    <name evidence="2" type="ordered locus">NOCYR_3081</name>
</gene>
<reference evidence="2 3" key="1">
    <citation type="journal article" date="2012" name="J. Bacteriol.">
        <title>Genome sequence of the human- and animal-pathogenic strain Nocardia cyriacigeorgica GUH-2.</title>
        <authorList>
            <person name="Zoropogui A."/>
            <person name="Pujic P."/>
            <person name="Normand P."/>
            <person name="Barbe V."/>
            <person name="Beaman B."/>
            <person name="Beaman L."/>
            <person name="Boiron P."/>
            <person name="Colinon C."/>
            <person name="Deredjian A."/>
            <person name="Graindorge A."/>
            <person name="Mangenot S."/>
            <person name="Nazaret S."/>
            <person name="Neto M."/>
            <person name="Petit S."/>
            <person name="Roche D."/>
            <person name="Vallenet D."/>
            <person name="Rodriguez-Nava V."/>
            <person name="Richard Y."/>
            <person name="Cournoyer B."/>
            <person name="Blaha D."/>
        </authorList>
    </citation>
    <scope>NUCLEOTIDE SEQUENCE [LARGE SCALE GENOMIC DNA]</scope>
    <source>
        <strain evidence="2 3">GUH-2</strain>
    </source>
</reference>
<dbReference type="HOGENOM" id="CLU_2194184_0_0_11"/>
<organism evidence="2 3">
    <name type="scientific">Nocardia cyriacigeorgica (strain GUH-2)</name>
    <dbReference type="NCBI Taxonomy" id="1127134"/>
    <lineage>
        <taxon>Bacteria</taxon>
        <taxon>Bacillati</taxon>
        <taxon>Actinomycetota</taxon>
        <taxon>Actinomycetes</taxon>
        <taxon>Mycobacteriales</taxon>
        <taxon>Nocardiaceae</taxon>
        <taxon>Nocardia</taxon>
    </lineage>
</organism>
<protein>
    <submittedName>
        <fullName evidence="2">Uncharacterized protein</fullName>
    </submittedName>
</protein>
<accession>H6RCA7</accession>
<name>H6RCA7_NOCCG</name>
<proteinExistence type="predicted"/>
<evidence type="ECO:0000313" key="2">
    <source>
        <dbReference type="EMBL" id="CCF63847.1"/>
    </source>
</evidence>
<keyword evidence="1" id="KW-0812">Transmembrane</keyword>
<evidence type="ECO:0000313" key="3">
    <source>
        <dbReference type="Proteomes" id="UP000008190"/>
    </source>
</evidence>
<keyword evidence="1" id="KW-1133">Transmembrane helix</keyword>
<dbReference type="AlphaFoldDB" id="H6RCA7"/>
<dbReference type="RefSeq" id="WP_014351303.1">
    <property type="nucleotide sequence ID" value="NC_016887.1"/>
</dbReference>